<keyword evidence="1 4" id="KW-0732">Signal</keyword>
<keyword evidence="3" id="KW-1133">Transmembrane helix</keyword>
<dbReference type="InterPro" id="IPR042235">
    <property type="entry name" value="ZP-C_dom"/>
</dbReference>
<evidence type="ECO:0000256" key="1">
    <source>
        <dbReference type="ARBA" id="ARBA00022729"/>
    </source>
</evidence>
<keyword evidence="3" id="KW-0812">Transmembrane</keyword>
<feature type="signal peptide" evidence="4">
    <location>
        <begin position="1"/>
        <end position="20"/>
    </location>
</feature>
<dbReference type="PANTHER" id="PTHR14002:SF54">
    <property type="entry name" value="ZONA PELLUCIDA SPERM-BINDING PROTEIN 2"/>
    <property type="match status" value="1"/>
</dbReference>
<keyword evidence="3" id="KW-0472">Membrane</keyword>
<dbReference type="Gene3D" id="2.60.40.3210">
    <property type="entry name" value="Zona pellucida, ZP-N domain"/>
    <property type="match status" value="1"/>
</dbReference>
<evidence type="ECO:0000313" key="6">
    <source>
        <dbReference type="EMBL" id="CAK8685504.1"/>
    </source>
</evidence>
<feature type="domain" description="ZP" evidence="5">
    <location>
        <begin position="47"/>
        <end position="311"/>
    </location>
</feature>
<dbReference type="PROSITE" id="PS51034">
    <property type="entry name" value="ZP_2"/>
    <property type="match status" value="1"/>
</dbReference>
<gene>
    <name evidence="6" type="ORF">CVLEPA_LOCUS16630</name>
</gene>
<evidence type="ECO:0000259" key="5">
    <source>
        <dbReference type="PROSITE" id="PS51034"/>
    </source>
</evidence>
<evidence type="ECO:0000313" key="7">
    <source>
        <dbReference type="Proteomes" id="UP001642483"/>
    </source>
</evidence>
<protein>
    <recommendedName>
        <fullName evidence="5">ZP domain-containing protein</fullName>
    </recommendedName>
</protein>
<dbReference type="Pfam" id="PF00100">
    <property type="entry name" value="Zona_pellucida"/>
    <property type="match status" value="1"/>
</dbReference>
<proteinExistence type="predicted"/>
<dbReference type="Gene3D" id="2.10.25.10">
    <property type="entry name" value="Laminin"/>
    <property type="match status" value="1"/>
</dbReference>
<keyword evidence="7" id="KW-1185">Reference proteome</keyword>
<dbReference type="InterPro" id="IPR001507">
    <property type="entry name" value="ZP_dom"/>
</dbReference>
<dbReference type="SMART" id="SM00241">
    <property type="entry name" value="ZP"/>
    <property type="match status" value="1"/>
</dbReference>
<organism evidence="6 7">
    <name type="scientific">Clavelina lepadiformis</name>
    <name type="common">Light-bulb sea squirt</name>
    <name type="synonym">Ascidia lepadiformis</name>
    <dbReference type="NCBI Taxonomy" id="159417"/>
    <lineage>
        <taxon>Eukaryota</taxon>
        <taxon>Metazoa</taxon>
        <taxon>Chordata</taxon>
        <taxon>Tunicata</taxon>
        <taxon>Ascidiacea</taxon>
        <taxon>Aplousobranchia</taxon>
        <taxon>Clavelinidae</taxon>
        <taxon>Clavelina</taxon>
    </lineage>
</organism>
<reference evidence="6 7" key="1">
    <citation type="submission" date="2024-02" db="EMBL/GenBank/DDBJ databases">
        <authorList>
            <person name="Daric V."/>
            <person name="Darras S."/>
        </authorList>
    </citation>
    <scope>NUCLEOTIDE SEQUENCE [LARGE SCALE GENOMIC DNA]</scope>
</reference>
<evidence type="ECO:0000256" key="4">
    <source>
        <dbReference type="SAM" id="SignalP"/>
    </source>
</evidence>
<sequence>MRHSAFIALLYFLIMAHVESSVRKRRGLSGASYVVSELIDDSHITINCQSSNTSISVSSAYLETLTIKKVDKLVFLDETGVMLDGCDLTNRTEYNFNLNPLGRCAATVEEAEDKIFVNYTLCVVPATSEMVVSRDESVSFYFTCIYEAGVNVSEVDLNSEIKKISFLPAFQEGSFNVDIKQYTDASFDTVVVNSNVFVEERVYVGIYLDNGAGAGLVLQIKKCWGTPTPLSTDTRQFYFVENDGCASHDPWSPDSNIIHQNYANGIAGFSFKAYVWSSLQLSDQRIFVHCEVTICETAVFGAQCTNAPSCPSTTNGLNGRRRRSVESQGSRVITMDPVLVRQQSCQKEKVGCSHECAVSSVGEIICICPPSAILGLDGKTCVSESSVFHGHHQKTMVVVANHFTNAAIFVLMLVSIFACIGIFIGIYGQSRRRLVDTKLNTIY</sequence>
<dbReference type="EMBL" id="CAWYQH010000100">
    <property type="protein sequence ID" value="CAK8685504.1"/>
    <property type="molecule type" value="Genomic_DNA"/>
</dbReference>
<evidence type="ECO:0000256" key="2">
    <source>
        <dbReference type="ARBA" id="ARBA00023157"/>
    </source>
</evidence>
<feature type="chain" id="PRO_5046924540" description="ZP domain-containing protein" evidence="4">
    <location>
        <begin position="21"/>
        <end position="443"/>
    </location>
</feature>
<dbReference type="Proteomes" id="UP001642483">
    <property type="component" value="Unassembled WGS sequence"/>
</dbReference>
<feature type="transmembrane region" description="Helical" evidence="3">
    <location>
        <begin position="406"/>
        <end position="428"/>
    </location>
</feature>
<keyword evidence="2" id="KW-1015">Disulfide bond</keyword>
<dbReference type="PANTHER" id="PTHR14002">
    <property type="entry name" value="ENDOGLIN/TGF-BETA RECEPTOR TYPE III"/>
    <property type="match status" value="1"/>
</dbReference>
<dbReference type="SUPFAM" id="SSF57196">
    <property type="entry name" value="EGF/Laminin"/>
    <property type="match status" value="1"/>
</dbReference>
<accession>A0ABP0G411</accession>
<dbReference type="InterPro" id="IPR055355">
    <property type="entry name" value="ZP-C"/>
</dbReference>
<dbReference type="Gene3D" id="2.60.40.4100">
    <property type="entry name" value="Zona pellucida, ZP-C domain"/>
    <property type="match status" value="1"/>
</dbReference>
<name>A0ABP0G411_CLALP</name>
<comment type="caution">
    <text evidence="6">The sequence shown here is derived from an EMBL/GenBank/DDBJ whole genome shotgun (WGS) entry which is preliminary data.</text>
</comment>
<evidence type="ECO:0000256" key="3">
    <source>
        <dbReference type="SAM" id="Phobius"/>
    </source>
</evidence>